<dbReference type="CDD" id="cd04515">
    <property type="entry name" value="Alpha_kinase"/>
    <property type="match status" value="1"/>
</dbReference>
<dbReference type="InterPro" id="IPR011009">
    <property type="entry name" value="Kinase-like_dom_sf"/>
</dbReference>
<dbReference type="PROSITE" id="PS51158">
    <property type="entry name" value="ALPHA_KINASE"/>
    <property type="match status" value="1"/>
</dbReference>
<dbReference type="PANTHER" id="PTHR45992">
    <property type="entry name" value="EUKARYOTIC ELONGATION FACTOR 2 KINASE-RELATED"/>
    <property type="match status" value="1"/>
</dbReference>
<comment type="caution">
    <text evidence="8">The sequence shown here is derived from an EMBL/GenBank/DDBJ whole genome shotgun (WGS) entry which is preliminary data.</text>
</comment>
<keyword evidence="1" id="KW-0723">Serine/threonine-protein kinase</keyword>
<dbReference type="Proteomes" id="UP001159427">
    <property type="component" value="Unassembled WGS sequence"/>
</dbReference>
<dbReference type="Gene3D" id="3.20.200.10">
    <property type="entry name" value="MHCK/EF2 kinase"/>
    <property type="match status" value="1"/>
</dbReference>
<proteinExistence type="predicted"/>
<keyword evidence="5" id="KW-0067">ATP-binding</keyword>
<evidence type="ECO:0000256" key="6">
    <source>
        <dbReference type="SAM" id="MobiDB-lite"/>
    </source>
</evidence>
<feature type="region of interest" description="Disordered" evidence="6">
    <location>
        <begin position="12"/>
        <end position="38"/>
    </location>
</feature>
<feature type="domain" description="Alpha-type protein kinase" evidence="7">
    <location>
        <begin position="199"/>
        <end position="430"/>
    </location>
</feature>
<keyword evidence="9" id="KW-1185">Reference proteome</keyword>
<reference evidence="8 9" key="1">
    <citation type="submission" date="2022-05" db="EMBL/GenBank/DDBJ databases">
        <authorList>
            <consortium name="Genoscope - CEA"/>
            <person name="William W."/>
        </authorList>
    </citation>
    <scope>NUCLEOTIDE SEQUENCE [LARGE SCALE GENOMIC DNA]</scope>
</reference>
<keyword evidence="3" id="KW-0547">Nucleotide-binding</keyword>
<name>A0ABN8QJQ5_9CNID</name>
<evidence type="ECO:0000256" key="3">
    <source>
        <dbReference type="ARBA" id="ARBA00022741"/>
    </source>
</evidence>
<evidence type="ECO:0000256" key="4">
    <source>
        <dbReference type="ARBA" id="ARBA00022777"/>
    </source>
</evidence>
<evidence type="ECO:0000259" key="7">
    <source>
        <dbReference type="PROSITE" id="PS51158"/>
    </source>
</evidence>
<dbReference type="InterPro" id="IPR051852">
    <property type="entry name" value="Alpha-type_PK"/>
</dbReference>
<dbReference type="Gene3D" id="3.30.200.20">
    <property type="entry name" value="Phosphorylase Kinase, domain 1"/>
    <property type="match status" value="1"/>
</dbReference>
<organism evidence="8 9">
    <name type="scientific">Porites evermanni</name>
    <dbReference type="NCBI Taxonomy" id="104178"/>
    <lineage>
        <taxon>Eukaryota</taxon>
        <taxon>Metazoa</taxon>
        <taxon>Cnidaria</taxon>
        <taxon>Anthozoa</taxon>
        <taxon>Hexacorallia</taxon>
        <taxon>Scleractinia</taxon>
        <taxon>Fungiina</taxon>
        <taxon>Poritidae</taxon>
        <taxon>Porites</taxon>
    </lineage>
</organism>
<dbReference type="SUPFAM" id="SSF56112">
    <property type="entry name" value="Protein kinase-like (PK-like)"/>
    <property type="match status" value="1"/>
</dbReference>
<protein>
    <recommendedName>
        <fullName evidence="7">Alpha-type protein kinase domain-containing protein</fullName>
    </recommendedName>
</protein>
<evidence type="ECO:0000256" key="5">
    <source>
        <dbReference type="ARBA" id="ARBA00022840"/>
    </source>
</evidence>
<gene>
    <name evidence="8" type="ORF">PEVE_00005467</name>
</gene>
<dbReference type="InterPro" id="IPR004166">
    <property type="entry name" value="a-kinase_dom"/>
</dbReference>
<keyword evidence="4" id="KW-0418">Kinase</keyword>
<evidence type="ECO:0000256" key="1">
    <source>
        <dbReference type="ARBA" id="ARBA00022527"/>
    </source>
</evidence>
<sequence length="430" mass="49129">MPPKMNHLWKALQKKMSDKRTQQVTRPRKGDKGTAPSEIVVQRLTAEPDNKKTYRPVQPRQLVEFSRDDLTLENLKIACAEHFGYPVNSCDVLVSNKGPSCTNINQIPHRKDKVYLVRFVPNLEQDEDDQYKSLPMSTDNEIHDKPAKRAKFASEPASPTKAAEVAQSYPASVSIAQLLNAGKFVEPASRTKTVLNLESFDLLNKEWKTEKCLNLFVDDDKFASGAFRDAFKGTPESGSQCKKQWVIKKYNDKSKNTIVDTIKTTVEIHTRKQVQMHTVARQLTKRFSSIVPEEFGQLFAYNKVFYSRFSDEPVTVEEFVSGQFTKYVNNDGNCIIPKEDNHPEFKEIFDKAQCLVHYTSIITKQQLMLLDIQGSRYSLYDPEIATADLIDEDEVFFCCGSLSSTSIDRFNNDHICNKYCDMVQKVLESE</sequence>
<evidence type="ECO:0000313" key="8">
    <source>
        <dbReference type="EMBL" id="CAH3165869.1"/>
    </source>
</evidence>
<accession>A0ABN8QJQ5</accession>
<dbReference type="EMBL" id="CALNXI010001349">
    <property type="protein sequence ID" value="CAH3165869.1"/>
    <property type="molecule type" value="Genomic_DNA"/>
</dbReference>
<dbReference type="SMART" id="SM00811">
    <property type="entry name" value="Alpha_kinase"/>
    <property type="match status" value="1"/>
</dbReference>
<evidence type="ECO:0000313" key="9">
    <source>
        <dbReference type="Proteomes" id="UP001159427"/>
    </source>
</evidence>
<evidence type="ECO:0000256" key="2">
    <source>
        <dbReference type="ARBA" id="ARBA00022679"/>
    </source>
</evidence>
<dbReference type="Pfam" id="PF02816">
    <property type="entry name" value="Alpha_kinase"/>
    <property type="match status" value="1"/>
</dbReference>
<keyword evidence="2" id="KW-0808">Transferase</keyword>